<organism evidence="2 3">
    <name type="scientific">Enhygromyxa salina</name>
    <dbReference type="NCBI Taxonomy" id="215803"/>
    <lineage>
        <taxon>Bacteria</taxon>
        <taxon>Pseudomonadati</taxon>
        <taxon>Myxococcota</taxon>
        <taxon>Polyangia</taxon>
        <taxon>Nannocystales</taxon>
        <taxon>Nannocystaceae</taxon>
        <taxon>Enhygromyxa</taxon>
    </lineage>
</organism>
<comment type="caution">
    <text evidence="2">The sequence shown here is derived from an EMBL/GenBank/DDBJ whole genome shotgun (WGS) entry which is preliminary data.</text>
</comment>
<evidence type="ECO:0008006" key="4">
    <source>
        <dbReference type="Google" id="ProtNLM"/>
    </source>
</evidence>
<evidence type="ECO:0000256" key="1">
    <source>
        <dbReference type="SAM" id="Phobius"/>
    </source>
</evidence>
<dbReference type="OrthoDB" id="9790409at2"/>
<keyword evidence="3" id="KW-1185">Reference proteome</keyword>
<dbReference type="AlphaFoldDB" id="A0A2S9YI13"/>
<dbReference type="Pfam" id="PF20398">
    <property type="entry name" value="DUF6691"/>
    <property type="match status" value="1"/>
</dbReference>
<feature type="transmembrane region" description="Helical" evidence="1">
    <location>
        <begin position="9"/>
        <end position="27"/>
    </location>
</feature>
<dbReference type="Proteomes" id="UP000237968">
    <property type="component" value="Unassembled WGS sequence"/>
</dbReference>
<dbReference type="InterPro" id="IPR046513">
    <property type="entry name" value="DUF6691"/>
</dbReference>
<sequence>MSPATRQQLVALISGLVFALGLGVAGMTNPHKVLNFLDLFGDWDPSLALVMGGAILVYAPIYRVLVRRDAPRFGDRFHWPTAKDVDARLVLGAVAFGVGWGLAGFCPGPALVAVTSGTLPVLTFFAALVAGMIAARLVMKTLDSRSARAD</sequence>
<protein>
    <recommendedName>
        <fullName evidence="4">YeeE/YedE family protein</fullName>
    </recommendedName>
</protein>
<evidence type="ECO:0000313" key="2">
    <source>
        <dbReference type="EMBL" id="PRQ04682.1"/>
    </source>
</evidence>
<accession>A0A2S9YI13</accession>
<proteinExistence type="predicted"/>
<reference evidence="2 3" key="1">
    <citation type="submission" date="2018-03" db="EMBL/GenBank/DDBJ databases">
        <title>Draft Genome Sequences of the Obligatory Marine Myxobacteria Enhygromyxa salina SWB005.</title>
        <authorList>
            <person name="Poehlein A."/>
            <person name="Moghaddam J.A."/>
            <person name="Harms H."/>
            <person name="Alanjari M."/>
            <person name="Koenig G.M."/>
            <person name="Daniel R."/>
            <person name="Schaeberle T.F."/>
        </authorList>
    </citation>
    <scope>NUCLEOTIDE SEQUENCE [LARGE SCALE GENOMIC DNA]</scope>
    <source>
        <strain evidence="2 3">SWB005</strain>
    </source>
</reference>
<dbReference type="RefSeq" id="WP_106390057.1">
    <property type="nucleotide sequence ID" value="NZ_PVNK01000030.1"/>
</dbReference>
<name>A0A2S9YI13_9BACT</name>
<feature type="transmembrane region" description="Helical" evidence="1">
    <location>
        <begin position="117"/>
        <end position="138"/>
    </location>
</feature>
<feature type="transmembrane region" description="Helical" evidence="1">
    <location>
        <begin position="87"/>
        <end position="105"/>
    </location>
</feature>
<gene>
    <name evidence="2" type="ORF">ENSA5_05960</name>
</gene>
<dbReference type="EMBL" id="PVNK01000030">
    <property type="protein sequence ID" value="PRQ04682.1"/>
    <property type="molecule type" value="Genomic_DNA"/>
</dbReference>
<feature type="transmembrane region" description="Helical" evidence="1">
    <location>
        <begin position="47"/>
        <end position="66"/>
    </location>
</feature>
<evidence type="ECO:0000313" key="3">
    <source>
        <dbReference type="Proteomes" id="UP000237968"/>
    </source>
</evidence>
<keyword evidence="1" id="KW-0812">Transmembrane</keyword>
<keyword evidence="1" id="KW-0472">Membrane</keyword>
<keyword evidence="1" id="KW-1133">Transmembrane helix</keyword>